<evidence type="ECO:0000256" key="1">
    <source>
        <dbReference type="SAM" id="Phobius"/>
    </source>
</evidence>
<proteinExistence type="predicted"/>
<feature type="transmembrane region" description="Helical" evidence="1">
    <location>
        <begin position="80"/>
        <end position="100"/>
    </location>
</feature>
<dbReference type="EMBL" id="JAFEUP010000002">
    <property type="protein sequence ID" value="MBM7060409.1"/>
    <property type="molecule type" value="Genomic_DNA"/>
</dbReference>
<dbReference type="InterPro" id="IPR007359">
    <property type="entry name" value="SigmaE_reg_RseC_MucC"/>
</dbReference>
<dbReference type="InterPro" id="IPR026268">
    <property type="entry name" value="RseC"/>
</dbReference>
<sequence>MIEESGRVVGVESGAVWVETLRKSTCSACAANAGCGQGMLDKLGVGRDRGHVRALSDLRLAVGDAVVIGVDEQLLVRASLLVYLLPLLALIGAAVLAKCLALTEPLIILFGLGGLVLAAFVVRWHSHRLANNPASQPIVLRALLTGSAGLP</sequence>
<evidence type="ECO:0000313" key="3">
    <source>
        <dbReference type="Proteomes" id="UP000717995"/>
    </source>
</evidence>
<dbReference type="Proteomes" id="UP000717995">
    <property type="component" value="Unassembled WGS sequence"/>
</dbReference>
<protein>
    <submittedName>
        <fullName evidence="2">SoxR reducing system RseC family protein</fullName>
    </submittedName>
</protein>
<gene>
    <name evidence="2" type="ORF">JQX08_06795</name>
</gene>
<reference evidence="2 3" key="1">
    <citation type="submission" date="2021-02" db="EMBL/GenBank/DDBJ databases">
        <authorList>
            <person name="Lee D.-H."/>
        </authorList>
    </citation>
    <scope>NUCLEOTIDE SEQUENCE [LARGE SCALE GENOMIC DNA]</scope>
    <source>
        <strain evidence="2 3">UL073</strain>
    </source>
</reference>
<name>A0ABS2IBB5_9GAMM</name>
<keyword evidence="1" id="KW-0812">Transmembrane</keyword>
<dbReference type="PIRSF" id="PIRSF004923">
    <property type="entry name" value="RseC"/>
    <property type="match status" value="1"/>
</dbReference>
<dbReference type="PANTHER" id="PTHR35867:SF1">
    <property type="entry name" value="PROTEIN RSEC"/>
    <property type="match status" value="1"/>
</dbReference>
<dbReference type="Pfam" id="PF04246">
    <property type="entry name" value="RseC_MucC"/>
    <property type="match status" value="1"/>
</dbReference>
<dbReference type="RefSeq" id="WP_204915532.1">
    <property type="nucleotide sequence ID" value="NZ_JAFEUP010000002.1"/>
</dbReference>
<feature type="transmembrane region" description="Helical" evidence="1">
    <location>
        <begin position="106"/>
        <end position="124"/>
    </location>
</feature>
<organism evidence="2 3">
    <name type="scientific">Zestomonas insulae</name>
    <dbReference type="NCBI Taxonomy" id="2809017"/>
    <lineage>
        <taxon>Bacteria</taxon>
        <taxon>Pseudomonadati</taxon>
        <taxon>Pseudomonadota</taxon>
        <taxon>Gammaproteobacteria</taxon>
        <taxon>Pseudomonadales</taxon>
        <taxon>Pseudomonadaceae</taxon>
        <taxon>Zestomonas</taxon>
    </lineage>
</organism>
<keyword evidence="1" id="KW-1133">Transmembrane helix</keyword>
<evidence type="ECO:0000313" key="2">
    <source>
        <dbReference type="EMBL" id="MBM7060409.1"/>
    </source>
</evidence>
<dbReference type="PANTHER" id="PTHR35867">
    <property type="entry name" value="PROTEIN RSEC"/>
    <property type="match status" value="1"/>
</dbReference>
<keyword evidence="1" id="KW-0472">Membrane</keyword>
<comment type="caution">
    <text evidence="2">The sequence shown here is derived from an EMBL/GenBank/DDBJ whole genome shotgun (WGS) entry which is preliminary data.</text>
</comment>
<accession>A0ABS2IBB5</accession>
<keyword evidence="3" id="KW-1185">Reference proteome</keyword>